<organism evidence="2 3">
    <name type="scientific">Haloferula rosea</name>
    <dbReference type="NCBI Taxonomy" id="490093"/>
    <lineage>
        <taxon>Bacteria</taxon>
        <taxon>Pseudomonadati</taxon>
        <taxon>Verrucomicrobiota</taxon>
        <taxon>Verrucomicrobiia</taxon>
        <taxon>Verrucomicrobiales</taxon>
        <taxon>Verrucomicrobiaceae</taxon>
        <taxon>Haloferula</taxon>
    </lineage>
</organism>
<evidence type="ECO:0000256" key="1">
    <source>
        <dbReference type="SAM" id="Phobius"/>
    </source>
</evidence>
<keyword evidence="1" id="KW-0812">Transmembrane</keyword>
<dbReference type="InterPro" id="IPR021296">
    <property type="entry name" value="DUF2868"/>
</dbReference>
<comment type="caution">
    <text evidence="2">The sequence shown here is derived from an EMBL/GenBank/DDBJ whole genome shotgun (WGS) entry which is preliminary data.</text>
</comment>
<gene>
    <name evidence="2" type="ORF">JIN81_07365</name>
</gene>
<reference evidence="2" key="1">
    <citation type="submission" date="2021-01" db="EMBL/GenBank/DDBJ databases">
        <title>Modified the classification status of verrucomicrobia.</title>
        <authorList>
            <person name="Feng X."/>
        </authorList>
    </citation>
    <scope>NUCLEOTIDE SEQUENCE</scope>
    <source>
        <strain evidence="2">KCTC 22201</strain>
    </source>
</reference>
<protein>
    <submittedName>
        <fullName evidence="2">DUF2868 domain-containing protein</fullName>
    </submittedName>
</protein>
<dbReference type="AlphaFoldDB" id="A0A934VFB8"/>
<dbReference type="Pfam" id="PF11067">
    <property type="entry name" value="DUF2868"/>
    <property type="match status" value="1"/>
</dbReference>
<name>A0A934VFB8_9BACT</name>
<evidence type="ECO:0000313" key="3">
    <source>
        <dbReference type="Proteomes" id="UP000658278"/>
    </source>
</evidence>
<feature type="transmembrane region" description="Helical" evidence="1">
    <location>
        <begin position="109"/>
        <end position="133"/>
    </location>
</feature>
<proteinExistence type="predicted"/>
<keyword evidence="1" id="KW-0472">Membrane</keyword>
<keyword evidence="1" id="KW-1133">Transmembrane helix</keyword>
<feature type="transmembrane region" description="Helical" evidence="1">
    <location>
        <begin position="73"/>
        <end position="97"/>
    </location>
</feature>
<feature type="transmembrane region" description="Helical" evidence="1">
    <location>
        <begin position="260"/>
        <end position="285"/>
    </location>
</feature>
<dbReference type="RefSeq" id="WP_200278145.1">
    <property type="nucleotide sequence ID" value="NZ_JAENII010000004.1"/>
</dbReference>
<accession>A0A934VFB8</accession>
<evidence type="ECO:0000313" key="2">
    <source>
        <dbReference type="EMBL" id="MBK1826832.1"/>
    </source>
</evidence>
<dbReference type="Proteomes" id="UP000658278">
    <property type="component" value="Unassembled WGS sequence"/>
</dbReference>
<sequence>MADRACQTAEDAESRDVPGRKERWSLAELIDFETAMASWDGKVTRRRVDSSARAAVMREWLEARNVEGPGRRWVSAMGLAGMLLGLLAGVAGAGAVWGTLDRSSGGVNVIWLMAVTLWVPWALMLLGVIGWLFRGRLPGIGLLGKAVEHLSMKFVGHEAREVVDKIRRSGELGRVIGWHIAKLSQRVAADFHGGAFVGLGAMVLFKQVGFFWETTTEQAMEGALVKGVEVMALPWSWRLGLPDVAGSRSSSDWMETGLGWWPFLLMALLVWGFLPRVILSIWAGFKERQLLGNLAFQAPHHRKLWRGLTEVRRGDEPKGPVDGALVLSVGSGEPDQESLRPFLLRRLRMNPTAWESIGVLDADREEAAKGALAKSPAGIVVLAEGWSLAPRQMERALAEVASRAEGRRVVLLVGNPSDKGMQPVTDEERAQWERFVDERKAEELELIFYAAS</sequence>
<keyword evidence="3" id="KW-1185">Reference proteome</keyword>
<dbReference type="EMBL" id="JAENII010000004">
    <property type="protein sequence ID" value="MBK1826832.1"/>
    <property type="molecule type" value="Genomic_DNA"/>
</dbReference>